<dbReference type="Proteomes" id="UP001159075">
    <property type="component" value="Unassembled WGS sequence"/>
</dbReference>
<dbReference type="InterPro" id="IPR045851">
    <property type="entry name" value="AMP-bd_C_sf"/>
</dbReference>
<comment type="caution">
    <text evidence="3">The sequence shown here is derived from an EMBL/GenBank/DDBJ whole genome shotgun (WGS) entry which is preliminary data.</text>
</comment>
<dbReference type="Pfam" id="PF00501">
    <property type="entry name" value="AMP-binding"/>
    <property type="match status" value="1"/>
</dbReference>
<dbReference type="Gene3D" id="3.40.50.12780">
    <property type="entry name" value="N-terminal domain of ligase-like"/>
    <property type="match status" value="1"/>
</dbReference>
<keyword evidence="3" id="KW-0436">Ligase</keyword>
<dbReference type="RefSeq" id="WP_240293213.1">
    <property type="nucleotide sequence ID" value="NZ_CP092630.1"/>
</dbReference>
<feature type="domain" description="AMP-binding enzyme C-terminal" evidence="2">
    <location>
        <begin position="369"/>
        <end position="447"/>
    </location>
</feature>
<dbReference type="InterPro" id="IPR020845">
    <property type="entry name" value="AMP-binding_CS"/>
</dbReference>
<sequence>MKNTQSKNQETLLDFLKRVPAHRTCIVNNRESVTYSEMLAISNNFLDKYSAYKNSNIAVKFGSRELAAKFLPSISYLANNLLILPDGLDTVTEQEFFLKVSVNYYFNFSESNVEVKIISEHLSDSFERRWILATSGTTGTPKLVSYELERLTGTAKTDVEKGGEYNWALVYDINRFAGLQVYFQSIRSGSKLTILESNYSIPEIIDLLISTNVNCLSATPSFYRKLLMDPRSHSINLKRITLGGEIADQTILNTLKTTYHEAKITHIYASTEAGVGFSVNDLREGFPISFLDKPSCESHFQPNIKLKDGVLWIKSKNSSNTTISGVLQIDDDGYINTGDLVSIVDDRVIFMGRESGTINVGGNKVLPEEIERIILKHDAVSECHAFGKKNSMMGMLVACNIVLKESFNDHSQLKKDIQSFCYSQLEPFKVPALIKFVDQIEKNSVGKIMRGKAS</sequence>
<dbReference type="Pfam" id="PF13193">
    <property type="entry name" value="AMP-binding_C"/>
    <property type="match status" value="1"/>
</dbReference>
<dbReference type="EMBL" id="JAOTLW010000005">
    <property type="protein sequence ID" value="MDI5831228.1"/>
    <property type="molecule type" value="Genomic_DNA"/>
</dbReference>
<dbReference type="PANTHER" id="PTHR43201:SF32">
    <property type="entry name" value="2-SUCCINYLBENZOATE--COA LIGASE, CHLOROPLASTIC_PEROXISOMAL"/>
    <property type="match status" value="1"/>
</dbReference>
<dbReference type="InterPro" id="IPR042099">
    <property type="entry name" value="ANL_N_sf"/>
</dbReference>
<evidence type="ECO:0000313" key="3">
    <source>
        <dbReference type="EMBL" id="MDI5831228.1"/>
    </source>
</evidence>
<evidence type="ECO:0000313" key="4">
    <source>
        <dbReference type="Proteomes" id="UP001159075"/>
    </source>
</evidence>
<keyword evidence="4" id="KW-1185">Reference proteome</keyword>
<dbReference type="PANTHER" id="PTHR43201">
    <property type="entry name" value="ACYL-COA SYNTHETASE"/>
    <property type="match status" value="1"/>
</dbReference>
<dbReference type="InterPro" id="IPR000873">
    <property type="entry name" value="AMP-dep_synth/lig_dom"/>
</dbReference>
<dbReference type="GO" id="GO:0016874">
    <property type="term" value="F:ligase activity"/>
    <property type="evidence" value="ECO:0007669"/>
    <property type="project" value="UniProtKB-KW"/>
</dbReference>
<dbReference type="InterPro" id="IPR025110">
    <property type="entry name" value="AMP-bd_C"/>
</dbReference>
<accession>A0ABT6UB15</accession>
<dbReference type="Gene3D" id="3.30.300.30">
    <property type="match status" value="1"/>
</dbReference>
<dbReference type="PROSITE" id="PS00455">
    <property type="entry name" value="AMP_BINDING"/>
    <property type="match status" value="1"/>
</dbReference>
<reference evidence="3 4" key="1">
    <citation type="submission" date="2022-09" db="EMBL/GenBank/DDBJ databases">
        <title>The outer-membrane cytochrome OmcA is essential for infection of Shewanella oneidensis by a zebrafish-associated bacteriophage.</title>
        <authorList>
            <person name="Grenfell A.W."/>
            <person name="Intile P."/>
            <person name="Mcfarlane J."/>
            <person name="Leung D."/>
            <person name="Abdalla K."/>
            <person name="Wold M."/>
            <person name="Kees E."/>
            <person name="Gralnick J."/>
        </authorList>
    </citation>
    <scope>NUCLEOTIDE SEQUENCE [LARGE SCALE GENOMIC DNA]</scope>
    <source>
        <strain evidence="3 4">NF-5</strain>
    </source>
</reference>
<dbReference type="SUPFAM" id="SSF56801">
    <property type="entry name" value="Acetyl-CoA synthetase-like"/>
    <property type="match status" value="1"/>
</dbReference>
<organism evidence="3 4">
    <name type="scientific">Shewanella xiamenensis</name>
    <dbReference type="NCBI Taxonomy" id="332186"/>
    <lineage>
        <taxon>Bacteria</taxon>
        <taxon>Pseudomonadati</taxon>
        <taxon>Pseudomonadota</taxon>
        <taxon>Gammaproteobacteria</taxon>
        <taxon>Alteromonadales</taxon>
        <taxon>Shewanellaceae</taxon>
        <taxon>Shewanella</taxon>
    </lineage>
</organism>
<protein>
    <submittedName>
        <fullName evidence="3">Acyl--CoA ligase</fullName>
    </submittedName>
</protein>
<evidence type="ECO:0000259" key="2">
    <source>
        <dbReference type="Pfam" id="PF13193"/>
    </source>
</evidence>
<feature type="domain" description="AMP-dependent synthetase/ligase" evidence="1">
    <location>
        <begin position="131"/>
        <end position="279"/>
    </location>
</feature>
<gene>
    <name evidence="3" type="ORF">ODY93_06595</name>
</gene>
<evidence type="ECO:0000259" key="1">
    <source>
        <dbReference type="Pfam" id="PF00501"/>
    </source>
</evidence>
<name>A0ABT6UB15_9GAMM</name>
<proteinExistence type="predicted"/>